<accession>A0A2N9GK72</accession>
<organism evidence="4">
    <name type="scientific">Fagus sylvatica</name>
    <name type="common">Beechnut</name>
    <dbReference type="NCBI Taxonomy" id="28930"/>
    <lineage>
        <taxon>Eukaryota</taxon>
        <taxon>Viridiplantae</taxon>
        <taxon>Streptophyta</taxon>
        <taxon>Embryophyta</taxon>
        <taxon>Tracheophyta</taxon>
        <taxon>Spermatophyta</taxon>
        <taxon>Magnoliopsida</taxon>
        <taxon>eudicotyledons</taxon>
        <taxon>Gunneridae</taxon>
        <taxon>Pentapetalae</taxon>
        <taxon>rosids</taxon>
        <taxon>fabids</taxon>
        <taxon>Fagales</taxon>
        <taxon>Fagaceae</taxon>
        <taxon>Fagus</taxon>
    </lineage>
</organism>
<dbReference type="Gene3D" id="3.30.559.10">
    <property type="entry name" value="Chloramphenicol acetyltransferase-like domain"/>
    <property type="match status" value="3"/>
</dbReference>
<reference evidence="4" key="1">
    <citation type="submission" date="2018-02" db="EMBL/GenBank/DDBJ databases">
        <authorList>
            <person name="Cohen D.B."/>
            <person name="Kent A.D."/>
        </authorList>
    </citation>
    <scope>NUCLEOTIDE SEQUENCE</scope>
</reference>
<dbReference type="InterPro" id="IPR050898">
    <property type="entry name" value="Plant_acyltransferase"/>
</dbReference>
<keyword evidence="3" id="KW-1133">Transmembrane helix</keyword>
<feature type="transmembrane region" description="Helical" evidence="3">
    <location>
        <begin position="517"/>
        <end position="539"/>
    </location>
</feature>
<comment type="similarity">
    <text evidence="1">Belongs to the plant acyltransferase family.</text>
</comment>
<keyword evidence="3" id="KW-0812">Transmembrane</keyword>
<evidence type="ECO:0000256" key="3">
    <source>
        <dbReference type="SAM" id="Phobius"/>
    </source>
</evidence>
<dbReference type="EMBL" id="OIVN01002035">
    <property type="protein sequence ID" value="SPD00012.1"/>
    <property type="molecule type" value="Genomic_DNA"/>
</dbReference>
<sequence length="540" mass="60870">MEIMAPSAASLVFKVRRCEPELISPAKPTPHEFKQLSDVDDQEREHVPNIILYRYDQSREGKDPVKVIREALAQTLVFYYPFAGRLREGPDGKFIVECTGEGIMFIEANADVTLEEFGDARGGFIFAIRLNHVMSDATGLIQFINAVTEMTQGACAPSIPPVWQREILNARNPPQVTCTHHEFDKVVYSNVLINPIHHMTCRSFFFGSTQLSAIQRNIPHHLRKSSTFEVLTAYLWRCRTIALQLNPEDEVRLLFAINVRNEFCPPFPKGYYGNGIAPALALTTSGKLCQNPLKYALELIKTAKANVTEEYFRSLIDLLVIKGQPSINMVQSYYVSDIRHLGFADLDFGWGKPAFGGPFKFFEEPGRTTRKKRDPLFSVFKALWDPASVRSEPPPPPLPATIFRSTSQSSDPVLYGGNLLEFLGGSSLHRIPSLLSARLCRSSGCRDLLRRWLFEGHPIWESLPVRVYLAYSTFGVDSSKPLIEGPYHNRIEWPLAKATSIRLLRGMLTGIKFPNLLLFRTTLAVVALTIFWIGGKFCVE</sequence>
<keyword evidence="2" id="KW-0808">Transferase</keyword>
<dbReference type="GO" id="GO:0016740">
    <property type="term" value="F:transferase activity"/>
    <property type="evidence" value="ECO:0007669"/>
    <property type="project" value="UniProtKB-KW"/>
</dbReference>
<evidence type="ECO:0000256" key="1">
    <source>
        <dbReference type="ARBA" id="ARBA00009861"/>
    </source>
</evidence>
<protein>
    <recommendedName>
        <fullName evidence="5">Benzyl alcohol O-benzoyltransferase</fullName>
    </recommendedName>
</protein>
<dbReference type="AlphaFoldDB" id="A0A2N9GK72"/>
<gene>
    <name evidence="4" type="ORF">FSB_LOCUS27894</name>
</gene>
<proteinExistence type="inferred from homology"/>
<dbReference type="InterPro" id="IPR023213">
    <property type="entry name" value="CAT-like_dom_sf"/>
</dbReference>
<evidence type="ECO:0000256" key="2">
    <source>
        <dbReference type="ARBA" id="ARBA00022679"/>
    </source>
</evidence>
<dbReference type="Pfam" id="PF02458">
    <property type="entry name" value="Transferase"/>
    <property type="match status" value="2"/>
</dbReference>
<dbReference type="PANTHER" id="PTHR31147">
    <property type="entry name" value="ACYL TRANSFERASE 4"/>
    <property type="match status" value="1"/>
</dbReference>
<dbReference type="PANTHER" id="PTHR31147:SF66">
    <property type="entry name" value="OS05G0315700 PROTEIN"/>
    <property type="match status" value="1"/>
</dbReference>
<evidence type="ECO:0000313" key="4">
    <source>
        <dbReference type="EMBL" id="SPD00012.1"/>
    </source>
</evidence>
<evidence type="ECO:0008006" key="5">
    <source>
        <dbReference type="Google" id="ProtNLM"/>
    </source>
</evidence>
<name>A0A2N9GK72_FAGSY</name>
<keyword evidence="3" id="KW-0472">Membrane</keyword>